<organism evidence="10 11">
    <name type="scientific">Nostocoides jenkinsii Ben 74</name>
    <dbReference type="NCBI Taxonomy" id="1193518"/>
    <lineage>
        <taxon>Bacteria</taxon>
        <taxon>Bacillati</taxon>
        <taxon>Actinomycetota</taxon>
        <taxon>Actinomycetes</taxon>
        <taxon>Micrococcales</taxon>
        <taxon>Intrasporangiaceae</taxon>
        <taxon>Nostocoides</taxon>
    </lineage>
</organism>
<evidence type="ECO:0000259" key="8">
    <source>
        <dbReference type="PROSITE" id="PS51192"/>
    </source>
</evidence>
<dbReference type="InterPro" id="IPR014001">
    <property type="entry name" value="Helicase_ATP-bd"/>
</dbReference>
<dbReference type="Pfam" id="PF00271">
    <property type="entry name" value="Helicase_C"/>
    <property type="match status" value="1"/>
</dbReference>
<keyword evidence="2" id="KW-0227">DNA damage</keyword>
<dbReference type="SMART" id="SM00487">
    <property type="entry name" value="DEXDc"/>
    <property type="match status" value="1"/>
</dbReference>
<dbReference type="Pfam" id="PF00270">
    <property type="entry name" value="DEAD"/>
    <property type="match status" value="1"/>
</dbReference>
<name>A0A077MEP3_9MICO</name>
<gene>
    <name evidence="10" type="primary">recG</name>
    <name evidence="10" type="ORF">BN13_720014</name>
</gene>
<keyword evidence="5" id="KW-0067">ATP-binding</keyword>
<dbReference type="SMART" id="SM00490">
    <property type="entry name" value="HELICc"/>
    <property type="match status" value="1"/>
</dbReference>
<dbReference type="Pfam" id="PF01336">
    <property type="entry name" value="tRNA_anti-codon"/>
    <property type="match status" value="1"/>
</dbReference>
<evidence type="ECO:0000259" key="9">
    <source>
        <dbReference type="PROSITE" id="PS51194"/>
    </source>
</evidence>
<evidence type="ECO:0000256" key="6">
    <source>
        <dbReference type="ARBA" id="ARBA00023125"/>
    </source>
</evidence>
<accession>A0A077MEP3</accession>
<evidence type="ECO:0000256" key="3">
    <source>
        <dbReference type="ARBA" id="ARBA00022801"/>
    </source>
</evidence>
<dbReference type="Gene3D" id="3.40.50.300">
    <property type="entry name" value="P-loop containing nucleotide triphosphate hydrolases"/>
    <property type="match status" value="2"/>
</dbReference>
<keyword evidence="11" id="KW-1185">Reference proteome</keyword>
<dbReference type="RefSeq" id="WP_048546984.1">
    <property type="nucleotide sequence ID" value="NZ_HF571038.1"/>
</dbReference>
<dbReference type="GO" id="GO:0003677">
    <property type="term" value="F:DNA binding"/>
    <property type="evidence" value="ECO:0007669"/>
    <property type="project" value="UniProtKB-KW"/>
</dbReference>
<dbReference type="InterPro" id="IPR001650">
    <property type="entry name" value="Helicase_C-like"/>
</dbReference>
<dbReference type="SUPFAM" id="SSF52540">
    <property type="entry name" value="P-loop containing nucleoside triphosphate hydrolases"/>
    <property type="match status" value="2"/>
</dbReference>
<dbReference type="EMBL" id="CAJC01000186">
    <property type="protein sequence ID" value="CCI54460.1"/>
    <property type="molecule type" value="Genomic_DNA"/>
</dbReference>
<evidence type="ECO:0000256" key="1">
    <source>
        <dbReference type="ARBA" id="ARBA00022741"/>
    </source>
</evidence>
<dbReference type="Pfam" id="PF19833">
    <property type="entry name" value="RecG_dom3_C"/>
    <property type="match status" value="1"/>
</dbReference>
<dbReference type="GO" id="GO:0005524">
    <property type="term" value="F:ATP binding"/>
    <property type="evidence" value="ECO:0007669"/>
    <property type="project" value="UniProtKB-KW"/>
</dbReference>
<proteinExistence type="predicted"/>
<dbReference type="OrthoDB" id="9804325at2"/>
<dbReference type="PROSITE" id="PS51192">
    <property type="entry name" value="HELICASE_ATP_BIND_1"/>
    <property type="match status" value="1"/>
</dbReference>
<dbReference type="InterPro" id="IPR004365">
    <property type="entry name" value="NA-bd_OB_tRNA"/>
</dbReference>
<protein>
    <submittedName>
        <fullName evidence="10">ATP-dependent DNA helicase recG</fullName>
        <ecNumber evidence="10">3.6.1.-</ecNumber>
    </submittedName>
</protein>
<dbReference type="CDD" id="cd04488">
    <property type="entry name" value="RecG_wedge_OBF"/>
    <property type="match status" value="1"/>
</dbReference>
<sequence>MAGLQTKLSTLIASTARPLEQARGIQTVGDLLDFYPTRWVSYDSDLGTPADGEFVVVVGEVKSASTRPMRNRRGSMLSAILTDGRSEIEMTFFNARGHEDKLRPGAKVIAGGQVSHFRERRQLAHPGYTLISDLDDSALPGLFPLYPAVPKLHNWNLVRAVKVVIDQLDPLPDPIPADIRRRRDLLERAKAVIALHRADSKRHLEVARTRLRYEEAFLLQVVLGRLRAAREAEIATARVVTDGAALAAFDERLPFALTPGQVSVAAEIEADLAREHPMYRLLQGDVGSGKTVVALRAMLTAVDAGAQAVLLAPTEVLAAQHARTIRAMLGDLALGGMLGGHPDGTKVTLLTGSLTQPQRRQALLDIASGESGIVIGTHALLQDKVIFADLALVVIDEQHRFGVEQRDALRAKAKTVPHVLVMTATPIPRTIAMTTFGELDVSTLTEKPAGRSPIQSYVVDEALPTWVERTWTRVAQECGRGHAAYVVCPRIGEVEEGTVEEESRGAADGGEPWLPFDDGVSLRPPIGVIETLAELQAKPELAGLRLAVLHGRLTAEEKDRIMADFAAGAIDVLISTTVIEVGVDVPRATVMVIRDADRFGVSQLHQLRGRVGRGEDPGLCLLMTSVAAGPTRERLNAVAETDDGFALARLDLQQRREGDILGARQSGGRGRLRFLSLIRDEELITQARADAREVVARDPELADHPEIRLAADQWVAPEQAEFLDKG</sequence>
<reference evidence="10 11" key="1">
    <citation type="journal article" date="2013" name="ISME J.">
        <title>A metabolic model for members of the genus Tetrasphaera involved in enhanced biological phosphorus removal.</title>
        <authorList>
            <person name="Kristiansen R."/>
            <person name="Nguyen H.T.T."/>
            <person name="Saunders A.M."/>
            <person name="Nielsen J.L."/>
            <person name="Wimmer R."/>
            <person name="Le V.Q."/>
            <person name="McIlroy S.J."/>
            <person name="Petrovski S."/>
            <person name="Seviour R.J."/>
            <person name="Calteau A."/>
            <person name="Nielsen K.L."/>
            <person name="Nielsen P.H."/>
        </authorList>
    </citation>
    <scope>NUCLEOTIDE SEQUENCE [LARGE SCALE GENOMIC DNA]</scope>
    <source>
        <strain evidence="10 11">Ben 74</strain>
    </source>
</reference>
<keyword evidence="7" id="KW-0234">DNA repair</keyword>
<evidence type="ECO:0000256" key="5">
    <source>
        <dbReference type="ARBA" id="ARBA00022840"/>
    </source>
</evidence>
<dbReference type="PANTHER" id="PTHR47964:SF1">
    <property type="entry name" value="ATP-DEPENDENT DNA HELICASE HOMOLOG RECG, CHLOROPLASTIC"/>
    <property type="match status" value="1"/>
</dbReference>
<evidence type="ECO:0000313" key="10">
    <source>
        <dbReference type="EMBL" id="CCI54460.1"/>
    </source>
</evidence>
<keyword evidence="4 10" id="KW-0347">Helicase</keyword>
<feature type="domain" description="Helicase ATP-binding" evidence="8">
    <location>
        <begin position="271"/>
        <end position="444"/>
    </location>
</feature>
<dbReference type="PANTHER" id="PTHR47964">
    <property type="entry name" value="ATP-DEPENDENT DNA HELICASE HOMOLOG RECG, CHLOROPLASTIC"/>
    <property type="match status" value="1"/>
</dbReference>
<dbReference type="STRING" id="1193518.BN13_720014"/>
<dbReference type="AlphaFoldDB" id="A0A077MEP3"/>
<evidence type="ECO:0000256" key="4">
    <source>
        <dbReference type="ARBA" id="ARBA00022806"/>
    </source>
</evidence>
<evidence type="ECO:0000256" key="2">
    <source>
        <dbReference type="ARBA" id="ARBA00022763"/>
    </source>
</evidence>
<evidence type="ECO:0000313" key="11">
    <source>
        <dbReference type="Proteomes" id="UP000035720"/>
    </source>
</evidence>
<dbReference type="EC" id="3.6.1.-" evidence="10"/>
<dbReference type="CDD" id="cd17992">
    <property type="entry name" value="DEXHc_RecG"/>
    <property type="match status" value="1"/>
</dbReference>
<dbReference type="Proteomes" id="UP000035720">
    <property type="component" value="Unassembled WGS sequence"/>
</dbReference>
<dbReference type="InterPro" id="IPR012340">
    <property type="entry name" value="NA-bd_OB-fold"/>
</dbReference>
<dbReference type="SUPFAM" id="SSF50249">
    <property type="entry name" value="Nucleic acid-binding proteins"/>
    <property type="match status" value="1"/>
</dbReference>
<keyword evidence="6" id="KW-0238">DNA-binding</keyword>
<comment type="caution">
    <text evidence="10">The sequence shown here is derived from an EMBL/GenBank/DDBJ whole genome shotgun (WGS) entry which is preliminary data.</text>
</comment>
<dbReference type="InterPro" id="IPR047112">
    <property type="entry name" value="RecG/Mfd"/>
</dbReference>
<dbReference type="GO" id="GO:0006281">
    <property type="term" value="P:DNA repair"/>
    <property type="evidence" value="ECO:0007669"/>
    <property type="project" value="UniProtKB-KW"/>
</dbReference>
<evidence type="ECO:0000256" key="7">
    <source>
        <dbReference type="ARBA" id="ARBA00023204"/>
    </source>
</evidence>
<keyword evidence="1" id="KW-0547">Nucleotide-binding</keyword>
<feature type="domain" description="Helicase C-terminal" evidence="9">
    <location>
        <begin position="493"/>
        <end position="658"/>
    </location>
</feature>
<dbReference type="InterPro" id="IPR027417">
    <property type="entry name" value="P-loop_NTPase"/>
</dbReference>
<dbReference type="InterPro" id="IPR011545">
    <property type="entry name" value="DEAD/DEAH_box_helicase_dom"/>
</dbReference>
<dbReference type="GO" id="GO:0016787">
    <property type="term" value="F:hydrolase activity"/>
    <property type="evidence" value="ECO:0007669"/>
    <property type="project" value="UniProtKB-KW"/>
</dbReference>
<dbReference type="InterPro" id="IPR045562">
    <property type="entry name" value="RecG_dom3_C"/>
</dbReference>
<dbReference type="Gene3D" id="2.40.50.140">
    <property type="entry name" value="Nucleic acid-binding proteins"/>
    <property type="match status" value="1"/>
</dbReference>
<dbReference type="PROSITE" id="PS51194">
    <property type="entry name" value="HELICASE_CTER"/>
    <property type="match status" value="1"/>
</dbReference>
<dbReference type="GO" id="GO:0003678">
    <property type="term" value="F:DNA helicase activity"/>
    <property type="evidence" value="ECO:0007669"/>
    <property type="project" value="TreeGrafter"/>
</dbReference>
<keyword evidence="3 10" id="KW-0378">Hydrolase</keyword>